<dbReference type="PANTHER" id="PTHR33048:SF47">
    <property type="entry name" value="INTEGRAL MEMBRANE PROTEIN-RELATED"/>
    <property type="match status" value="1"/>
</dbReference>
<evidence type="ECO:0000256" key="5">
    <source>
        <dbReference type="ARBA" id="ARBA00038359"/>
    </source>
</evidence>
<feature type="transmembrane region" description="Helical" evidence="7">
    <location>
        <begin position="257"/>
        <end position="278"/>
    </location>
</feature>
<evidence type="ECO:0000256" key="1">
    <source>
        <dbReference type="ARBA" id="ARBA00004141"/>
    </source>
</evidence>
<feature type="transmembrane region" description="Helical" evidence="7">
    <location>
        <begin position="180"/>
        <end position="205"/>
    </location>
</feature>
<keyword evidence="4 7" id="KW-0472">Membrane</keyword>
<reference evidence="9" key="1">
    <citation type="journal article" date="2023" name="Mol. Phylogenet. Evol.">
        <title>Genome-scale phylogeny and comparative genomics of the fungal order Sordariales.</title>
        <authorList>
            <person name="Hensen N."/>
            <person name="Bonometti L."/>
            <person name="Westerberg I."/>
            <person name="Brannstrom I.O."/>
            <person name="Guillou S."/>
            <person name="Cros-Aarteil S."/>
            <person name="Calhoun S."/>
            <person name="Haridas S."/>
            <person name="Kuo A."/>
            <person name="Mondo S."/>
            <person name="Pangilinan J."/>
            <person name="Riley R."/>
            <person name="LaButti K."/>
            <person name="Andreopoulos B."/>
            <person name="Lipzen A."/>
            <person name="Chen C."/>
            <person name="Yan M."/>
            <person name="Daum C."/>
            <person name="Ng V."/>
            <person name="Clum A."/>
            <person name="Steindorff A."/>
            <person name="Ohm R.A."/>
            <person name="Martin F."/>
            <person name="Silar P."/>
            <person name="Natvig D.O."/>
            <person name="Lalanne C."/>
            <person name="Gautier V."/>
            <person name="Ament-Velasquez S.L."/>
            <person name="Kruys A."/>
            <person name="Hutchinson M.I."/>
            <person name="Powell A.J."/>
            <person name="Barry K."/>
            <person name="Miller A.N."/>
            <person name="Grigoriev I.V."/>
            <person name="Debuchy R."/>
            <person name="Gladieux P."/>
            <person name="Hiltunen Thoren M."/>
            <person name="Johannesson H."/>
        </authorList>
    </citation>
    <scope>NUCLEOTIDE SEQUENCE</scope>
    <source>
        <strain evidence="9">PSN324</strain>
    </source>
</reference>
<protein>
    <submittedName>
        <fullName evidence="9">Phosphoglucosamine mutase</fullName>
    </submittedName>
</protein>
<accession>A0AAV9HXV6</accession>
<keyword evidence="2 7" id="KW-0812">Transmembrane</keyword>
<dbReference type="Pfam" id="PF20684">
    <property type="entry name" value="Fung_rhodopsin"/>
    <property type="match status" value="1"/>
</dbReference>
<feature type="transmembrane region" description="Helical" evidence="7">
    <location>
        <begin position="108"/>
        <end position="126"/>
    </location>
</feature>
<dbReference type="Proteomes" id="UP001321749">
    <property type="component" value="Unassembled WGS sequence"/>
</dbReference>
<evidence type="ECO:0000259" key="8">
    <source>
        <dbReference type="Pfam" id="PF20684"/>
    </source>
</evidence>
<keyword evidence="10" id="KW-1185">Reference proteome</keyword>
<feature type="transmembrane region" description="Helical" evidence="7">
    <location>
        <begin position="217"/>
        <end position="237"/>
    </location>
</feature>
<feature type="compositionally biased region" description="Polar residues" evidence="6">
    <location>
        <begin position="341"/>
        <end position="351"/>
    </location>
</feature>
<evidence type="ECO:0000256" key="2">
    <source>
        <dbReference type="ARBA" id="ARBA00022692"/>
    </source>
</evidence>
<comment type="subcellular location">
    <subcellularLocation>
        <location evidence="1">Membrane</location>
        <topology evidence="1">Multi-pass membrane protein</topology>
    </subcellularLocation>
</comment>
<dbReference type="GO" id="GO:0016020">
    <property type="term" value="C:membrane"/>
    <property type="evidence" value="ECO:0007669"/>
    <property type="project" value="UniProtKB-SubCell"/>
</dbReference>
<dbReference type="InterPro" id="IPR052337">
    <property type="entry name" value="SAT4-like"/>
</dbReference>
<dbReference type="AlphaFoldDB" id="A0AAV9HXV6"/>
<feature type="transmembrane region" description="Helical" evidence="7">
    <location>
        <begin position="59"/>
        <end position="77"/>
    </location>
</feature>
<feature type="domain" description="Rhodopsin" evidence="8">
    <location>
        <begin position="43"/>
        <end position="280"/>
    </location>
</feature>
<reference evidence="9" key="2">
    <citation type="submission" date="2023-06" db="EMBL/GenBank/DDBJ databases">
        <authorList>
            <consortium name="Lawrence Berkeley National Laboratory"/>
            <person name="Mondo S.J."/>
            <person name="Hensen N."/>
            <person name="Bonometti L."/>
            <person name="Westerberg I."/>
            <person name="Brannstrom I.O."/>
            <person name="Guillou S."/>
            <person name="Cros-Aarteil S."/>
            <person name="Calhoun S."/>
            <person name="Haridas S."/>
            <person name="Kuo A."/>
            <person name="Pangilinan J."/>
            <person name="Riley R."/>
            <person name="Labutti K."/>
            <person name="Andreopoulos B."/>
            <person name="Lipzen A."/>
            <person name="Chen C."/>
            <person name="Yanf M."/>
            <person name="Daum C."/>
            <person name="Ng V."/>
            <person name="Clum A."/>
            <person name="Steindorff A."/>
            <person name="Ohm R."/>
            <person name="Martin F."/>
            <person name="Silar P."/>
            <person name="Natvig D."/>
            <person name="Lalanne C."/>
            <person name="Gautier V."/>
            <person name="Ament-Velasquez S.L."/>
            <person name="Kruys A."/>
            <person name="Hutchinson M.I."/>
            <person name="Powell A.J."/>
            <person name="Barry K."/>
            <person name="Miller A.N."/>
            <person name="Grigoriev I.V."/>
            <person name="Debuchy R."/>
            <person name="Gladieux P."/>
            <person name="Thoren M.H."/>
            <person name="Johannesson H."/>
        </authorList>
    </citation>
    <scope>NUCLEOTIDE SEQUENCE</scope>
    <source>
        <strain evidence="9">PSN324</strain>
    </source>
</reference>
<feature type="transmembrane region" description="Helical" evidence="7">
    <location>
        <begin position="138"/>
        <end position="160"/>
    </location>
</feature>
<comment type="caution">
    <text evidence="9">The sequence shown here is derived from an EMBL/GenBank/DDBJ whole genome shotgun (WGS) entry which is preliminary data.</text>
</comment>
<gene>
    <name evidence="9" type="ORF">QBC42DRAFT_316286</name>
</gene>
<keyword evidence="3 7" id="KW-1133">Transmembrane helix</keyword>
<evidence type="ECO:0000256" key="6">
    <source>
        <dbReference type="SAM" id="MobiDB-lite"/>
    </source>
</evidence>
<organism evidence="9 10">
    <name type="scientific">Cladorrhinum samala</name>
    <dbReference type="NCBI Taxonomy" id="585594"/>
    <lineage>
        <taxon>Eukaryota</taxon>
        <taxon>Fungi</taxon>
        <taxon>Dikarya</taxon>
        <taxon>Ascomycota</taxon>
        <taxon>Pezizomycotina</taxon>
        <taxon>Sordariomycetes</taxon>
        <taxon>Sordariomycetidae</taxon>
        <taxon>Sordariales</taxon>
        <taxon>Podosporaceae</taxon>
        <taxon>Cladorrhinum</taxon>
    </lineage>
</organism>
<comment type="similarity">
    <text evidence="5">Belongs to the SAT4 family.</text>
</comment>
<evidence type="ECO:0000313" key="10">
    <source>
        <dbReference type="Proteomes" id="UP001321749"/>
    </source>
</evidence>
<evidence type="ECO:0000256" key="3">
    <source>
        <dbReference type="ARBA" id="ARBA00022989"/>
    </source>
</evidence>
<dbReference type="PANTHER" id="PTHR33048">
    <property type="entry name" value="PTH11-LIKE INTEGRAL MEMBRANE PROTEIN (AFU_ORTHOLOGUE AFUA_5G11245)"/>
    <property type="match status" value="1"/>
</dbReference>
<feature type="transmembrane region" description="Helical" evidence="7">
    <location>
        <begin position="22"/>
        <end position="47"/>
    </location>
</feature>
<sequence>MAPPLAPRSAADAVTPAAKEDISGTIVACASVMLSLSTLVVGLRFYVRGKMLRAIASEDWCILAAWVFTAATSIGAIKEAQVALGRHQEDVPAENMMTFFKITFFKTLFYNLSLCLTKLSILLLYLRVLKTYDYVRKAMWATLGFVAVYTVVLLALYFTICVPLNRMWDRSVEGYCHPDAVWWTMTYIHIVTDFVIFLLPIPVMVTMTIPAIQKAGLLFVFCVGFFVCIISILRAVWLNQLYLKPDVTWRMTDISNWSTVEINIGVVCACMTTLRPLFHKVFRPLINQISPPRQEEPAGPVNRPPTIGSSPLKAIRARVLYSMGRPTFMEVNSLTTVNELDTVGSTTRGKTGNSDGKDASGKSGSAVEEVVTPPKKAQANQ</sequence>
<evidence type="ECO:0000256" key="7">
    <source>
        <dbReference type="SAM" id="Phobius"/>
    </source>
</evidence>
<feature type="region of interest" description="Disordered" evidence="6">
    <location>
        <begin position="341"/>
        <end position="381"/>
    </location>
</feature>
<dbReference type="EMBL" id="MU864943">
    <property type="protein sequence ID" value="KAK4464990.1"/>
    <property type="molecule type" value="Genomic_DNA"/>
</dbReference>
<name>A0AAV9HXV6_9PEZI</name>
<evidence type="ECO:0000313" key="9">
    <source>
        <dbReference type="EMBL" id="KAK4464990.1"/>
    </source>
</evidence>
<evidence type="ECO:0000256" key="4">
    <source>
        <dbReference type="ARBA" id="ARBA00023136"/>
    </source>
</evidence>
<proteinExistence type="inferred from homology"/>
<dbReference type="InterPro" id="IPR049326">
    <property type="entry name" value="Rhodopsin_dom_fungi"/>
</dbReference>